<evidence type="ECO:0000259" key="4">
    <source>
        <dbReference type="Pfam" id="PF20981"/>
    </source>
</evidence>
<dbReference type="Proteomes" id="UP000298138">
    <property type="component" value="Unassembled WGS sequence"/>
</dbReference>
<dbReference type="InterPro" id="IPR033648">
    <property type="entry name" value="AAR2_C"/>
</dbReference>
<dbReference type="PANTHER" id="PTHR12689">
    <property type="entry name" value="A1 CISTRON SPLICING FACTOR AAR2-RELATED"/>
    <property type="match status" value="1"/>
</dbReference>
<organism evidence="5 6">
    <name type="scientific">Ascodesmis nigricans</name>
    <dbReference type="NCBI Taxonomy" id="341454"/>
    <lineage>
        <taxon>Eukaryota</taxon>
        <taxon>Fungi</taxon>
        <taxon>Dikarya</taxon>
        <taxon>Ascomycota</taxon>
        <taxon>Pezizomycotina</taxon>
        <taxon>Pezizomycetes</taxon>
        <taxon>Pezizales</taxon>
        <taxon>Ascodesmidaceae</taxon>
        <taxon>Ascodesmis</taxon>
    </lineage>
</organism>
<accession>A0A4S2N7L4</accession>
<dbReference type="Pfam" id="PF20981">
    <property type="entry name" value="AAR2_1st"/>
    <property type="match status" value="1"/>
</dbReference>
<dbReference type="Gene3D" id="2.60.34.20">
    <property type="match status" value="1"/>
</dbReference>
<dbReference type="PANTHER" id="PTHR12689:SF4">
    <property type="entry name" value="PROTEIN AAR2 HOMOLOG"/>
    <property type="match status" value="1"/>
</dbReference>
<dbReference type="Gene3D" id="1.25.40.550">
    <property type="entry name" value="Aar2, C-terminal domain-like"/>
    <property type="match status" value="1"/>
</dbReference>
<protein>
    <submittedName>
        <fullName evidence="5">Uncharacterized protein</fullName>
    </submittedName>
</protein>
<gene>
    <name evidence="5" type="ORF">EX30DRAFT_361079</name>
</gene>
<reference evidence="5 6" key="1">
    <citation type="submission" date="2019-04" db="EMBL/GenBank/DDBJ databases">
        <title>Comparative genomics and transcriptomics to analyze fruiting body development in filamentous ascomycetes.</title>
        <authorList>
            <consortium name="DOE Joint Genome Institute"/>
            <person name="Lutkenhaus R."/>
            <person name="Traeger S."/>
            <person name="Breuer J."/>
            <person name="Kuo A."/>
            <person name="Lipzen A."/>
            <person name="Pangilinan J."/>
            <person name="Dilworth D."/>
            <person name="Sandor L."/>
            <person name="Poggeler S."/>
            <person name="Barry K."/>
            <person name="Grigoriev I.V."/>
            <person name="Nowrousian M."/>
        </authorList>
    </citation>
    <scope>NUCLEOTIDE SEQUENCE [LARGE SCALE GENOMIC DNA]</scope>
    <source>
        <strain evidence="5 6">CBS 389.68</strain>
    </source>
</reference>
<feature type="region of interest" description="Disordered" evidence="2">
    <location>
        <begin position="170"/>
        <end position="189"/>
    </location>
</feature>
<dbReference type="InterPro" id="IPR038514">
    <property type="entry name" value="AAR2_C_sf"/>
</dbReference>
<dbReference type="InParanoid" id="A0A4S2N7L4"/>
<dbReference type="CDD" id="cd13778">
    <property type="entry name" value="Aar2_C"/>
    <property type="match status" value="1"/>
</dbReference>
<dbReference type="InterPro" id="IPR033647">
    <property type="entry name" value="Aar2_N"/>
</dbReference>
<dbReference type="OrthoDB" id="201752at2759"/>
<dbReference type="InterPro" id="IPR007946">
    <property type="entry name" value="AAR2"/>
</dbReference>
<sequence length="446" mass="49739">MHNHNHAPSTLHLHSLPPTTLLSIDLTSFHTTPQFTGLHSIPPGLHHLFLSPPSSEIRHSQWILVPPGSTSHMEFDANSCRLVPCAERAVDKGGATAYRQRSRVTGGVLGGEEKEGKEPEGAVSTADAEWRALIPHITPKTLDRVFGVAGWCCSSLSGSRAVEDLEAELSKTSDSIPPLKSEEEKMEEDEEEELLFTPIDLKRTWSPDAVGRERTDAARDRSYRLRTVVAACGGAHELLGELEISFVISVLVGSYVAAIQWRRIVEVVLTSKRIATRSTGESIPPSEGWEQDFLVEFFGVLREHLETLRAGYVGDGSFLSFSDMAEVLEQQLRRFNRSLRELEEEGVPVLEKVKREWAVMKKWAEKEMDWVLESRDVLRRGMVMTEEGDMVEVEDEGVDEEEERGEWAPVIVEMDDGDNMEVDEETACFNSGGSRHVPNKLSLAVA</sequence>
<dbReference type="GO" id="GO:0000244">
    <property type="term" value="P:spliceosomal tri-snRNP complex assembly"/>
    <property type="evidence" value="ECO:0007669"/>
    <property type="project" value="TreeGrafter"/>
</dbReference>
<dbReference type="Pfam" id="PF05282">
    <property type="entry name" value="AAR2"/>
    <property type="match status" value="1"/>
</dbReference>
<name>A0A4S2N7L4_9PEZI</name>
<keyword evidence="6" id="KW-1185">Reference proteome</keyword>
<evidence type="ECO:0000256" key="2">
    <source>
        <dbReference type="SAM" id="MobiDB-lite"/>
    </source>
</evidence>
<evidence type="ECO:0000259" key="3">
    <source>
        <dbReference type="Pfam" id="PF05282"/>
    </source>
</evidence>
<dbReference type="AlphaFoldDB" id="A0A4S2N7L4"/>
<proteinExistence type="inferred from homology"/>
<dbReference type="InterPro" id="IPR038516">
    <property type="entry name" value="AAR2_N_sf"/>
</dbReference>
<dbReference type="STRING" id="341454.A0A4S2N7L4"/>
<comment type="similarity">
    <text evidence="1">Belongs to the AAR2 family.</text>
</comment>
<evidence type="ECO:0000313" key="6">
    <source>
        <dbReference type="Proteomes" id="UP000298138"/>
    </source>
</evidence>
<dbReference type="EMBL" id="ML220112">
    <property type="protein sequence ID" value="TGZ85196.1"/>
    <property type="molecule type" value="Genomic_DNA"/>
</dbReference>
<feature type="domain" description="AAR2 C-terminal" evidence="3">
    <location>
        <begin position="196"/>
        <end position="372"/>
    </location>
</feature>
<feature type="domain" description="AAR2 N-terminal" evidence="4">
    <location>
        <begin position="10"/>
        <end position="146"/>
    </location>
</feature>
<evidence type="ECO:0000313" key="5">
    <source>
        <dbReference type="EMBL" id="TGZ85196.1"/>
    </source>
</evidence>
<evidence type="ECO:0000256" key="1">
    <source>
        <dbReference type="ARBA" id="ARBA00006281"/>
    </source>
</evidence>